<gene>
    <name evidence="3" type="ORF">BKA55DRAFT_589481</name>
</gene>
<dbReference type="RefSeq" id="XP_046054814.1">
    <property type="nucleotide sequence ID" value="XM_046194938.1"/>
</dbReference>
<comment type="caution">
    <text evidence="3">The sequence shown here is derived from an EMBL/GenBank/DDBJ whole genome shotgun (WGS) entry which is preliminary data.</text>
</comment>
<feature type="compositionally biased region" description="Low complexity" evidence="1">
    <location>
        <begin position="697"/>
        <end position="713"/>
    </location>
</feature>
<name>A0A9P9R696_FUSRE</name>
<dbReference type="EMBL" id="JAGMUX010000002">
    <property type="protein sequence ID" value="KAH7266995.1"/>
    <property type="molecule type" value="Genomic_DNA"/>
</dbReference>
<keyword evidence="2" id="KW-0732">Signal</keyword>
<dbReference type="NCBIfam" id="NF038133">
    <property type="entry name" value="choice_anch_L"/>
    <property type="match status" value="1"/>
</dbReference>
<feature type="compositionally biased region" description="Polar residues" evidence="1">
    <location>
        <begin position="441"/>
        <end position="455"/>
    </location>
</feature>
<dbReference type="AlphaFoldDB" id="A0A9P9R696"/>
<proteinExistence type="predicted"/>
<dbReference type="Proteomes" id="UP000720189">
    <property type="component" value="Unassembled WGS sequence"/>
</dbReference>
<dbReference type="InterPro" id="IPR049804">
    <property type="entry name" value="Choice_anch_L"/>
</dbReference>
<feature type="compositionally biased region" description="Polar residues" evidence="1">
    <location>
        <begin position="515"/>
        <end position="529"/>
    </location>
</feature>
<protein>
    <recommendedName>
        <fullName evidence="5">WSC domain-containing protein</fullName>
    </recommendedName>
</protein>
<feature type="compositionally biased region" description="Basic and acidic residues" evidence="1">
    <location>
        <begin position="836"/>
        <end position="854"/>
    </location>
</feature>
<dbReference type="GeneID" id="70224892"/>
<evidence type="ECO:0008006" key="5">
    <source>
        <dbReference type="Google" id="ProtNLM"/>
    </source>
</evidence>
<feature type="region of interest" description="Disordered" evidence="1">
    <location>
        <begin position="274"/>
        <end position="396"/>
    </location>
</feature>
<feature type="region of interest" description="Disordered" evidence="1">
    <location>
        <begin position="691"/>
        <end position="715"/>
    </location>
</feature>
<feature type="region of interest" description="Disordered" evidence="1">
    <location>
        <begin position="505"/>
        <end position="529"/>
    </location>
</feature>
<feature type="chain" id="PRO_5040175462" description="WSC domain-containing protein" evidence="2">
    <location>
        <begin position="21"/>
        <end position="941"/>
    </location>
</feature>
<evidence type="ECO:0000256" key="1">
    <source>
        <dbReference type="SAM" id="MobiDB-lite"/>
    </source>
</evidence>
<feature type="signal peptide" evidence="2">
    <location>
        <begin position="1"/>
        <end position="20"/>
    </location>
</feature>
<feature type="region of interest" description="Disordered" evidence="1">
    <location>
        <begin position="415"/>
        <end position="455"/>
    </location>
</feature>
<accession>A0A9P9R696</accession>
<feature type="compositionally biased region" description="Low complexity" evidence="1">
    <location>
        <begin position="274"/>
        <end position="394"/>
    </location>
</feature>
<sequence>MSFHQSRLVALAALLPASYAFSVTANTDGNALASAIFGNGISVISASFTGSSDSSGTFTDGPFGMGSAAILTSGSAVGALPNGNHYVNNGAAGSAMYCGGSSYNAAILTVDIMLIPGSGGMRFEVVMASEEAGQLIELRGAADAIGIFVNNQNYALDGNGNRLNAVSPWLSQPLVIVPPNSVTSYVGSSPPFWIDVPSLPGGMQTVVIAICDAGDNMWDSALLIKAEACVDCNEPFRLAYVTTTTTLTAGDTPYTSTITASGTVSGTIEIGVTAEETTTTTEEPTTTTFADETTTSTEEPTTSTTQDESTTTSQKTTTTAEDTTMATTSKETTTVTTPEETTTTTAKETTSTASGTTTDTMETSTEASSSVTSEELPDSTTTTADTATADTTTAELSDTVTEFSAIVVESTTTPTFDTTTVPAKGSSTESTTGPETTSLSDSPIASTTTSWEEVQVSSTILTVPTSTDEVTLSLSSDISSESATTAKSPVLTAKLAPIPNMATTESLETSAVAETESSTDTIPSPVEETSFSDVITSTSQDTPSPVTSTFATSSAAPSNLAVIGTFKFFGCLGSVAGYPSFDLIGEGPDMTTAESCYAADTLDSAETVTNGRCDLPCPGDPGLFCGGVVLTDSSPESRFRRRDAPPGILLTLYAQIEVISSSLITSDAPSTSETSSPPASTEITLQPILTTESSGLPTNNPTISTSPSSSTETFADSVISLEPSVPVTRSQGARPIIPPFPTTVSYNAGNFTRTEAVAPIITTVTYTIVDPNDPSYLTVTEYCTTLRLPPCHRCQYQKPPTVEMTTVEVGCNRCGHNGENTIVLNIPAGAAVAAPTREHAAHETHSVQHHEPKPDTQGTRPKNSSPAAKGGHGQGELSAVPSGGNDYPEAPEPTFYHRPAPAHTPVVVPDAPIIIVSGGGVKAIEGMLMTISLMVGLVFLL</sequence>
<keyword evidence="4" id="KW-1185">Reference proteome</keyword>
<evidence type="ECO:0000313" key="4">
    <source>
        <dbReference type="Proteomes" id="UP000720189"/>
    </source>
</evidence>
<feature type="compositionally biased region" description="Polar residues" evidence="1">
    <location>
        <begin position="856"/>
        <end position="866"/>
    </location>
</feature>
<evidence type="ECO:0000256" key="2">
    <source>
        <dbReference type="SAM" id="SignalP"/>
    </source>
</evidence>
<reference evidence="3" key="1">
    <citation type="journal article" date="2021" name="Nat. Commun.">
        <title>Genetic determinants of endophytism in the Arabidopsis root mycobiome.</title>
        <authorList>
            <person name="Mesny F."/>
            <person name="Miyauchi S."/>
            <person name="Thiergart T."/>
            <person name="Pickel B."/>
            <person name="Atanasova L."/>
            <person name="Karlsson M."/>
            <person name="Huettel B."/>
            <person name="Barry K.W."/>
            <person name="Haridas S."/>
            <person name="Chen C."/>
            <person name="Bauer D."/>
            <person name="Andreopoulos W."/>
            <person name="Pangilinan J."/>
            <person name="LaButti K."/>
            <person name="Riley R."/>
            <person name="Lipzen A."/>
            <person name="Clum A."/>
            <person name="Drula E."/>
            <person name="Henrissat B."/>
            <person name="Kohler A."/>
            <person name="Grigoriev I.V."/>
            <person name="Martin F.M."/>
            <person name="Hacquard S."/>
        </authorList>
    </citation>
    <scope>NUCLEOTIDE SEQUENCE</scope>
    <source>
        <strain evidence="3">MPI-CAGE-AT-0023</strain>
    </source>
</reference>
<feature type="region of interest" description="Disordered" evidence="1">
    <location>
        <begin position="833"/>
        <end position="898"/>
    </location>
</feature>
<dbReference type="OrthoDB" id="4850028at2759"/>
<evidence type="ECO:0000313" key="3">
    <source>
        <dbReference type="EMBL" id="KAH7266995.1"/>
    </source>
</evidence>
<organism evidence="3 4">
    <name type="scientific">Fusarium redolens</name>
    <dbReference type="NCBI Taxonomy" id="48865"/>
    <lineage>
        <taxon>Eukaryota</taxon>
        <taxon>Fungi</taxon>
        <taxon>Dikarya</taxon>
        <taxon>Ascomycota</taxon>
        <taxon>Pezizomycotina</taxon>
        <taxon>Sordariomycetes</taxon>
        <taxon>Hypocreomycetidae</taxon>
        <taxon>Hypocreales</taxon>
        <taxon>Nectriaceae</taxon>
        <taxon>Fusarium</taxon>
        <taxon>Fusarium redolens species complex</taxon>
    </lineage>
</organism>
<feature type="compositionally biased region" description="Low complexity" evidence="1">
    <location>
        <begin position="415"/>
        <end position="440"/>
    </location>
</feature>